<dbReference type="InterPro" id="IPR001106">
    <property type="entry name" value="Aromatic_Lyase"/>
</dbReference>
<dbReference type="InterPro" id="IPR024083">
    <property type="entry name" value="Fumarase/histidase_N"/>
</dbReference>
<dbReference type="Proteomes" id="UP001523550">
    <property type="component" value="Unassembled WGS sequence"/>
</dbReference>
<dbReference type="Gene3D" id="1.10.275.10">
    <property type="entry name" value="Fumarase/aspartase (N-terminal domain)"/>
    <property type="match status" value="1"/>
</dbReference>
<dbReference type="RefSeq" id="WP_253448398.1">
    <property type="nucleotide sequence ID" value="NZ_JALJYF010000002.1"/>
</dbReference>
<name>A0ABT1G8S1_9GAMM</name>
<dbReference type="EMBL" id="JALJYF010000002">
    <property type="protein sequence ID" value="MCP1727723.1"/>
    <property type="molecule type" value="Genomic_DNA"/>
</dbReference>
<accession>A0ABT1G8S1</accession>
<dbReference type="EC" id="4.3.1.3" evidence="1"/>
<organism evidence="1 2">
    <name type="scientific">Natronospira proteinivora</name>
    <dbReference type="NCBI Taxonomy" id="1807133"/>
    <lineage>
        <taxon>Bacteria</taxon>
        <taxon>Pseudomonadati</taxon>
        <taxon>Pseudomonadota</taxon>
        <taxon>Gammaproteobacteria</taxon>
        <taxon>Natronospirales</taxon>
        <taxon>Natronospiraceae</taxon>
        <taxon>Natronospira</taxon>
    </lineage>
</organism>
<dbReference type="CDD" id="cd00332">
    <property type="entry name" value="PAL-HAL"/>
    <property type="match status" value="1"/>
</dbReference>
<protein>
    <submittedName>
        <fullName evidence="1">Histidine ammonia-lyase</fullName>
        <ecNumber evidence="1">4.3.1.3</ecNumber>
    </submittedName>
</protein>
<keyword evidence="2" id="KW-1185">Reference proteome</keyword>
<dbReference type="SUPFAM" id="SSF48557">
    <property type="entry name" value="L-aspartase-like"/>
    <property type="match status" value="1"/>
</dbReference>
<dbReference type="Gene3D" id="1.20.200.10">
    <property type="entry name" value="Fumarase/aspartase (Central domain)"/>
    <property type="match status" value="1"/>
</dbReference>
<proteinExistence type="predicted"/>
<evidence type="ECO:0000313" key="2">
    <source>
        <dbReference type="Proteomes" id="UP001523550"/>
    </source>
</evidence>
<comment type="caution">
    <text evidence="1">The sequence shown here is derived from an EMBL/GenBank/DDBJ whole genome shotgun (WGS) entry which is preliminary data.</text>
</comment>
<dbReference type="PROSITE" id="PS00488">
    <property type="entry name" value="PAL_HISTIDASE"/>
    <property type="match status" value="1"/>
</dbReference>
<dbReference type="PANTHER" id="PTHR10362">
    <property type="entry name" value="HISTIDINE AMMONIA-LYASE"/>
    <property type="match status" value="1"/>
</dbReference>
<keyword evidence="1" id="KW-0456">Lyase</keyword>
<dbReference type="InterPro" id="IPR008948">
    <property type="entry name" value="L-Aspartase-like"/>
</dbReference>
<reference evidence="1 2" key="1">
    <citation type="submission" date="2022-03" db="EMBL/GenBank/DDBJ databases">
        <title>Genomic Encyclopedia of Type Strains, Phase III (KMG-III): the genomes of soil and plant-associated and newly described type strains.</title>
        <authorList>
            <person name="Whitman W."/>
        </authorList>
    </citation>
    <scope>NUCLEOTIDE SEQUENCE [LARGE SCALE GENOMIC DNA]</scope>
    <source>
        <strain evidence="1 2">BSker1</strain>
    </source>
</reference>
<dbReference type="GO" id="GO:0004397">
    <property type="term" value="F:histidine ammonia-lyase activity"/>
    <property type="evidence" value="ECO:0007669"/>
    <property type="project" value="UniProtKB-EC"/>
</dbReference>
<evidence type="ECO:0000313" key="1">
    <source>
        <dbReference type="EMBL" id="MCP1727723.1"/>
    </source>
</evidence>
<gene>
    <name evidence="1" type="ORF">J2T60_001723</name>
</gene>
<dbReference type="InterPro" id="IPR022313">
    <property type="entry name" value="Phe/His_NH3-lyase_AS"/>
</dbReference>
<dbReference type="Pfam" id="PF00221">
    <property type="entry name" value="Lyase_aromatic"/>
    <property type="match status" value="1"/>
</dbReference>
<sequence length="520" mass="56055">MSQRADKLSSQSADCKPLAIGSETLSVASVDAVARSVQPVALSQDKAFRKRIQKGADRVAELVHSGAQVYGISTGFGDSCTVSIPNEQLHALPLNLTRYHGCGLGEHLAPELVRATMLARINSLAHGVSGVRLELLEKLVALLQENVLPLMPAEGSVGASGDLTPLSYLAAALVGEREVLHKGQRRPAAAVLDELGIRPLELLPKEGLALMNGTAVMTGIACVTWTRARQLVDLANRITAMACLAMAGNANHFHPRLFEMKPHPGQSRSAHAIRAVLPDDSGKPGTRLQDRYSIRCAPHVIGVLDDSLDWCERWLEIELNSANDNPLIDPETGEVYHGGHFYGGHVGQAMDSLKTAIASVSDLLDRQMAQLVDSRFSNGLPSNLAWEANPEHASSHGLKALQISVSAWTAEALKLTMPATSFSRSTECHNQDKVSMGTIAARDALRVLELSEQTAVGLLVSVSQALEIRRRRGELSELPAELAETLSQVQKLCPFVTEDRALEGDLRELLAALRERRISA</sequence>